<evidence type="ECO:0000256" key="7">
    <source>
        <dbReference type="SAM" id="MobiDB-lite"/>
    </source>
</evidence>
<dbReference type="PANTHER" id="PTHR19879">
    <property type="entry name" value="TRANSCRIPTION INITIATION FACTOR TFIID"/>
    <property type="match status" value="1"/>
</dbReference>
<dbReference type="SUPFAM" id="SSF50978">
    <property type="entry name" value="WD40 repeat-like"/>
    <property type="match status" value="1"/>
</dbReference>
<dbReference type="Pfam" id="PF00400">
    <property type="entry name" value="WD40"/>
    <property type="match status" value="5"/>
</dbReference>
<feature type="domain" description="Protein kinase" evidence="8">
    <location>
        <begin position="217"/>
        <end position="481"/>
    </location>
</feature>
<evidence type="ECO:0000256" key="2">
    <source>
        <dbReference type="ARBA" id="ARBA00022737"/>
    </source>
</evidence>
<feature type="repeat" description="WD" evidence="5">
    <location>
        <begin position="836"/>
        <end position="878"/>
    </location>
</feature>
<dbReference type="OrthoDB" id="10261027at2759"/>
<dbReference type="PROSITE" id="PS50011">
    <property type="entry name" value="PROTEIN_KINASE_DOM"/>
    <property type="match status" value="1"/>
</dbReference>
<dbReference type="PROSITE" id="PS50294">
    <property type="entry name" value="WD_REPEATS_REGION"/>
    <property type="match status" value="5"/>
</dbReference>
<dbReference type="InterPro" id="IPR000719">
    <property type="entry name" value="Prot_kinase_dom"/>
</dbReference>
<keyword evidence="10" id="KW-1185">Reference proteome</keyword>
<dbReference type="PANTHER" id="PTHR19879:SF9">
    <property type="entry name" value="TRANSCRIPTION INITIATION FACTOR TFIID SUBUNIT 5"/>
    <property type="match status" value="1"/>
</dbReference>
<dbReference type="GO" id="GO:0004672">
    <property type="term" value="F:protein kinase activity"/>
    <property type="evidence" value="ECO:0007669"/>
    <property type="project" value="InterPro"/>
</dbReference>
<sequence length="938" mass="103229">MSLQLVVDGVLDMIKIVRTRIENVMVLKSQMTSLNEILSIMEQVLSQHVGVELNGLNELESLVGEIGSALDVLHSDSNDRLVVKFIAFWNSEAAKRKLQKLMTRIVSVFLGIAAAIEPWQIETLEDLVSEEQMLRDDRSDRAQLNEELPLLLDGLEEQIDESQFEFLKEALAEARERNEFFLSDESVKFAMANIVHILQTQGDEAEMANLSGEELLVNMDNELGRGGFGVVFLGRYHDQPCAVKMIDIGADVVSDAARSNMRNEIKIWRELKHPNIVEFYGAAIVDHRMLMALELCDTSLGEVIHKQHVNFAKDFDAYCAIARGICRAVAHLHSNFIIHRDIKPSNVMVSSNLRMVKLTDFGMSLAKEEIYGKAITSTIRGTPVYMAPEVCFPPAHWTFRADVYALAILLWEMFNGVQPFEDESNSLHIMQRVAMNNERPPLNEDMPHWLWSIMESAWDPIPEQRPSASMLLTKIDKHSKDGSRSSMRAIGNLLSKLRRRPGGSILNRTVPTRMSGAESVRTQREFNPIGNASGRSLARAGRGQNRAGSYVRADSVGRGSFFSNRSSAAQNLDQAPADEEDDEEDILVADVVERGNHLGVVPFAAEVTESSEEGVSARARGESSGSMGSASMAIKYGANADNRGNLIAVGGMSGLELWDARKGKRIKTLSGHTGAVFAIAFSSDGGLLVSGSSDKTIRVWETSKFRLKTTLRGHKDAVNCVAISNNSNIVVSGSGDKTIKVWNLLNSEVVFSFSGHTDAVSEVQFTPDESNLVSSSQDGTIRVWSVHDTGLLSTVPTDKPIKSLALSPDGSQAVVAQEGKVLKVFSMSTFECTSELRAHSTSLNFVAWSHGPGNYFASASRGGSIRVWSADSLTQVRQLSGHTSRCDFVDFSAKGGYVISCSRDHTTRIWSVSSGKNIKILQHETVPLCASFSPFFLY</sequence>
<feature type="binding site" evidence="6">
    <location>
        <position position="244"/>
    </location>
    <ligand>
        <name>ATP</name>
        <dbReference type="ChEBI" id="CHEBI:30616"/>
    </ligand>
</feature>
<keyword evidence="9" id="KW-0418">Kinase</keyword>
<feature type="repeat" description="WD" evidence="5">
    <location>
        <begin position="669"/>
        <end position="710"/>
    </location>
</feature>
<reference evidence="9 10" key="1">
    <citation type="submission" date="2017-12" db="EMBL/GenBank/DDBJ databases">
        <title>Sequencing, de novo assembly and annotation of complete genome of a new Thraustochytrid species, strain FCC1311.</title>
        <authorList>
            <person name="Sedici K."/>
            <person name="Godart F."/>
            <person name="Aiese Cigliano R."/>
            <person name="Sanseverino W."/>
            <person name="Barakat M."/>
            <person name="Ortet P."/>
            <person name="Marechal E."/>
            <person name="Cagnac O."/>
            <person name="Amato A."/>
        </authorList>
    </citation>
    <scope>NUCLEOTIDE SEQUENCE [LARGE SCALE GENOMIC DNA]</scope>
</reference>
<dbReference type="InterPro" id="IPR017441">
    <property type="entry name" value="Protein_kinase_ATP_BS"/>
</dbReference>
<gene>
    <name evidence="9" type="ORF">FCC1311_074912</name>
</gene>
<comment type="caution">
    <text evidence="9">The sequence shown here is derived from an EMBL/GenBank/DDBJ whole genome shotgun (WGS) entry which is preliminary data.</text>
</comment>
<feature type="repeat" description="WD" evidence="5">
    <location>
        <begin position="879"/>
        <end position="920"/>
    </location>
</feature>
<dbReference type="Gene3D" id="1.10.510.10">
    <property type="entry name" value="Transferase(Phosphotransferase) domain 1"/>
    <property type="match status" value="1"/>
</dbReference>
<dbReference type="PROSITE" id="PS50082">
    <property type="entry name" value="WD_REPEATS_2"/>
    <property type="match status" value="5"/>
</dbReference>
<dbReference type="Pfam" id="PF00069">
    <property type="entry name" value="Pkinase"/>
    <property type="match status" value="1"/>
</dbReference>
<dbReference type="CDD" id="cd00200">
    <property type="entry name" value="WD40"/>
    <property type="match status" value="1"/>
</dbReference>
<keyword evidence="9" id="KW-0808">Transferase</keyword>
<accession>A0A2R5GK63</accession>
<dbReference type="PROSITE" id="PS00108">
    <property type="entry name" value="PROTEIN_KINASE_ST"/>
    <property type="match status" value="1"/>
</dbReference>
<evidence type="ECO:0000256" key="6">
    <source>
        <dbReference type="PROSITE-ProRule" id="PRU10141"/>
    </source>
</evidence>
<dbReference type="Gene3D" id="2.130.10.10">
    <property type="entry name" value="YVTN repeat-like/Quinoprotein amine dehydrogenase"/>
    <property type="match status" value="3"/>
</dbReference>
<dbReference type="InterPro" id="IPR015943">
    <property type="entry name" value="WD40/YVTN_repeat-like_dom_sf"/>
</dbReference>
<name>A0A2R5GK63_9STRA</name>
<feature type="repeat" description="WD" evidence="5">
    <location>
        <begin position="711"/>
        <end position="752"/>
    </location>
</feature>
<dbReference type="InterPro" id="IPR011009">
    <property type="entry name" value="Kinase-like_dom_sf"/>
</dbReference>
<dbReference type="InParanoid" id="A0A2R5GK63"/>
<organism evidence="9 10">
    <name type="scientific">Hondaea fermentalgiana</name>
    <dbReference type="NCBI Taxonomy" id="2315210"/>
    <lineage>
        <taxon>Eukaryota</taxon>
        <taxon>Sar</taxon>
        <taxon>Stramenopiles</taxon>
        <taxon>Bigyra</taxon>
        <taxon>Labyrinthulomycetes</taxon>
        <taxon>Thraustochytrida</taxon>
        <taxon>Thraustochytriidae</taxon>
        <taxon>Hondaea</taxon>
    </lineage>
</organism>
<dbReference type="PROSITE" id="PS00678">
    <property type="entry name" value="WD_REPEATS_1"/>
    <property type="match status" value="1"/>
</dbReference>
<evidence type="ECO:0000256" key="3">
    <source>
        <dbReference type="ARBA" id="ARBA00022741"/>
    </source>
</evidence>
<protein>
    <submittedName>
        <fullName evidence="9">Protein kinase, putative</fullName>
    </submittedName>
</protein>
<dbReference type="EMBL" id="BEYU01000094">
    <property type="protein sequence ID" value="GBG31270.1"/>
    <property type="molecule type" value="Genomic_DNA"/>
</dbReference>
<dbReference type="InterPro" id="IPR008271">
    <property type="entry name" value="Ser/Thr_kinase_AS"/>
</dbReference>
<dbReference type="PROSITE" id="PS00107">
    <property type="entry name" value="PROTEIN_KINASE_ATP"/>
    <property type="match status" value="1"/>
</dbReference>
<feature type="repeat" description="WD" evidence="5">
    <location>
        <begin position="753"/>
        <end position="794"/>
    </location>
</feature>
<dbReference type="SMART" id="SM00220">
    <property type="entry name" value="S_TKc"/>
    <property type="match status" value="1"/>
</dbReference>
<dbReference type="InterPro" id="IPR036322">
    <property type="entry name" value="WD40_repeat_dom_sf"/>
</dbReference>
<dbReference type="SMART" id="SM00320">
    <property type="entry name" value="WD40"/>
    <property type="match status" value="6"/>
</dbReference>
<keyword evidence="2" id="KW-0677">Repeat</keyword>
<dbReference type="InterPro" id="IPR001680">
    <property type="entry name" value="WD40_rpt"/>
</dbReference>
<dbReference type="GO" id="GO:0005524">
    <property type="term" value="F:ATP binding"/>
    <property type="evidence" value="ECO:0007669"/>
    <property type="project" value="UniProtKB-UniRule"/>
</dbReference>
<dbReference type="SUPFAM" id="SSF56112">
    <property type="entry name" value="Protein kinase-like (PK-like)"/>
    <property type="match status" value="1"/>
</dbReference>
<dbReference type="AlphaFoldDB" id="A0A2R5GK63"/>
<evidence type="ECO:0000256" key="4">
    <source>
        <dbReference type="ARBA" id="ARBA00022840"/>
    </source>
</evidence>
<feature type="region of interest" description="Disordered" evidence="7">
    <location>
        <begin position="527"/>
        <end position="550"/>
    </location>
</feature>
<evidence type="ECO:0000256" key="5">
    <source>
        <dbReference type="PROSITE-ProRule" id="PRU00221"/>
    </source>
</evidence>
<proteinExistence type="predicted"/>
<keyword evidence="4 6" id="KW-0067">ATP-binding</keyword>
<dbReference type="InterPro" id="IPR020472">
    <property type="entry name" value="WD40_PAC1"/>
</dbReference>
<evidence type="ECO:0000259" key="8">
    <source>
        <dbReference type="PROSITE" id="PS50011"/>
    </source>
</evidence>
<dbReference type="Proteomes" id="UP000241890">
    <property type="component" value="Unassembled WGS sequence"/>
</dbReference>
<dbReference type="PRINTS" id="PR00320">
    <property type="entry name" value="GPROTEINBRPT"/>
</dbReference>
<evidence type="ECO:0000313" key="10">
    <source>
        <dbReference type="Proteomes" id="UP000241890"/>
    </source>
</evidence>
<dbReference type="InterPro" id="IPR019775">
    <property type="entry name" value="WD40_repeat_CS"/>
</dbReference>
<evidence type="ECO:0000313" key="9">
    <source>
        <dbReference type="EMBL" id="GBG31270.1"/>
    </source>
</evidence>
<keyword evidence="1 5" id="KW-0853">WD repeat</keyword>
<evidence type="ECO:0000256" key="1">
    <source>
        <dbReference type="ARBA" id="ARBA00022574"/>
    </source>
</evidence>
<keyword evidence="3 6" id="KW-0547">Nucleotide-binding</keyword>